<name>E6QKR3_9ZZZZ</name>
<organism evidence="1">
    <name type="scientific">mine drainage metagenome</name>
    <dbReference type="NCBI Taxonomy" id="410659"/>
    <lineage>
        <taxon>unclassified sequences</taxon>
        <taxon>metagenomes</taxon>
        <taxon>ecological metagenomes</taxon>
    </lineage>
</organism>
<protein>
    <submittedName>
        <fullName evidence="1">Uncharacterized protein</fullName>
    </submittedName>
</protein>
<gene>
    <name evidence="1" type="ORF">CARN6_1231</name>
</gene>
<proteinExistence type="predicted"/>
<sequence>MEPDHGRVLSPGSADRSLQFFPHHHRASRCHLAVQLPVYRDARLHRPVLSVDLKANPHLLAKLGGRWMSDCSGRDRRRGRCDWRAFCRDAFHAALDRMRWQPLQTLERARRQAGASAKTTVIDRIFLTSFLFSHASHAVRMDACVAHTPLFSRLYSPPAFCLAISQPTPLARKPTTPNRNWW</sequence>
<dbReference type="EMBL" id="CABQ01000148">
    <property type="protein sequence ID" value="CBI07833.1"/>
    <property type="molecule type" value="Genomic_DNA"/>
</dbReference>
<comment type="caution">
    <text evidence="1">The sequence shown here is derived from an EMBL/GenBank/DDBJ whole genome shotgun (WGS) entry which is preliminary data.</text>
</comment>
<accession>E6QKR3</accession>
<evidence type="ECO:0000313" key="1">
    <source>
        <dbReference type="EMBL" id="CBI07833.1"/>
    </source>
</evidence>
<dbReference type="AlphaFoldDB" id="E6QKR3"/>
<reference evidence="1" key="1">
    <citation type="submission" date="2009-10" db="EMBL/GenBank/DDBJ databases">
        <title>Diversity of trophic interactions inside an arsenic-rich microbial ecosystem.</title>
        <authorList>
            <person name="Bertin P.N."/>
            <person name="Heinrich-Salmeron A."/>
            <person name="Pelletier E."/>
            <person name="Goulhen-Chollet F."/>
            <person name="Arsene-Ploetze F."/>
            <person name="Gallien S."/>
            <person name="Calteau A."/>
            <person name="Vallenet D."/>
            <person name="Casiot C."/>
            <person name="Chane-Woon-Ming B."/>
            <person name="Giloteaux L."/>
            <person name="Barakat M."/>
            <person name="Bonnefoy V."/>
            <person name="Bruneel O."/>
            <person name="Chandler M."/>
            <person name="Cleiss J."/>
            <person name="Duran R."/>
            <person name="Elbaz-Poulichet F."/>
            <person name="Fonknechten N."/>
            <person name="Lauga B."/>
            <person name="Mornico D."/>
            <person name="Ortet P."/>
            <person name="Schaeffer C."/>
            <person name="Siguier P."/>
            <person name="Alexander Thil Smith A."/>
            <person name="Van Dorsselaer A."/>
            <person name="Weissenbach J."/>
            <person name="Medigue C."/>
            <person name="Le Paslier D."/>
        </authorList>
    </citation>
    <scope>NUCLEOTIDE SEQUENCE</scope>
</reference>